<comment type="caution">
    <text evidence="1">The sequence shown here is derived from an EMBL/GenBank/DDBJ whole genome shotgun (WGS) entry which is preliminary data.</text>
</comment>
<dbReference type="AlphaFoldDB" id="A0A023B722"/>
<sequence>MHELLSLVVIGVSDPVVTIAADEKHIAELFSYSADSQLELCLKEDGVSELSTGEGEGPNISEEVILLMLHLDLEGTVGLVGFEFRNQQGNLAETVQKVQNPESGSGPKYSYRFHFTQGKTAHEQKPEQTGGMEWLDMLLGTKEDDNEDLTTMHMNPSVGLAKEWLEEEWLEEEWLSL</sequence>
<organism evidence="1 2">
    <name type="scientific">Gregarina niphandrodes</name>
    <name type="common">Septate eugregarine</name>
    <dbReference type="NCBI Taxonomy" id="110365"/>
    <lineage>
        <taxon>Eukaryota</taxon>
        <taxon>Sar</taxon>
        <taxon>Alveolata</taxon>
        <taxon>Apicomplexa</taxon>
        <taxon>Conoidasida</taxon>
        <taxon>Gregarinasina</taxon>
        <taxon>Eugregarinorida</taxon>
        <taxon>Gregarinidae</taxon>
        <taxon>Gregarina</taxon>
    </lineage>
</organism>
<evidence type="ECO:0000313" key="2">
    <source>
        <dbReference type="Proteomes" id="UP000019763"/>
    </source>
</evidence>
<dbReference type="VEuPathDB" id="CryptoDB:GNI_073860"/>
<dbReference type="Proteomes" id="UP000019763">
    <property type="component" value="Unassembled WGS sequence"/>
</dbReference>
<dbReference type="RefSeq" id="XP_011130420.1">
    <property type="nucleotide sequence ID" value="XM_011132118.1"/>
</dbReference>
<accession>A0A023B722</accession>
<name>A0A023B722_GRENI</name>
<protein>
    <submittedName>
        <fullName evidence="1">Uncharacterized protein</fullName>
    </submittedName>
</protein>
<dbReference type="GeneID" id="22912705"/>
<keyword evidence="2" id="KW-1185">Reference proteome</keyword>
<proteinExistence type="predicted"/>
<gene>
    <name evidence="1" type="ORF">GNI_073860</name>
</gene>
<dbReference type="EMBL" id="AFNH02000553">
    <property type="protein sequence ID" value="EZG66930.1"/>
    <property type="molecule type" value="Genomic_DNA"/>
</dbReference>
<reference evidence="1" key="1">
    <citation type="submission" date="2013-12" db="EMBL/GenBank/DDBJ databases">
        <authorList>
            <person name="Omoto C.K."/>
            <person name="Sibley D."/>
            <person name="Venepally P."/>
            <person name="Hadjithomas M."/>
            <person name="Karamycheva S."/>
            <person name="Brunk B."/>
            <person name="Roos D."/>
            <person name="Caler E."/>
            <person name="Lorenzi H."/>
        </authorList>
    </citation>
    <scope>NUCLEOTIDE SEQUENCE</scope>
</reference>
<evidence type="ECO:0000313" key="1">
    <source>
        <dbReference type="EMBL" id="EZG66930.1"/>
    </source>
</evidence>